<evidence type="ECO:0000313" key="1">
    <source>
        <dbReference type="EMBL" id="KAH9520904.1"/>
    </source>
</evidence>
<comment type="caution">
    <text evidence="1">The sequence shown here is derived from an EMBL/GenBank/DDBJ whole genome shotgun (WGS) entry which is preliminary data.</text>
</comment>
<reference evidence="1" key="2">
    <citation type="journal article" date="2022" name="Res Sq">
        <title>Comparative Genomics Reveals Insights into the Divergent Evolution of Astigmatic Mites and Household Pest Adaptations.</title>
        <authorList>
            <person name="Xiong Q."/>
            <person name="Wan A.T.-Y."/>
            <person name="Liu X.-Y."/>
            <person name="Fung C.S.-H."/>
            <person name="Xiao X."/>
            <person name="Malainual N."/>
            <person name="Hou J."/>
            <person name="Wang L."/>
            <person name="Wang M."/>
            <person name="Yang K."/>
            <person name="Cui Y."/>
            <person name="Leung E."/>
            <person name="Nong W."/>
            <person name="Shin S.-K."/>
            <person name="Au S."/>
            <person name="Jeong K.Y."/>
            <person name="Chew F.T."/>
            <person name="Hui J."/>
            <person name="Leung T.F."/>
            <person name="Tungtrongchitr A."/>
            <person name="Zhong N."/>
            <person name="Liu Z."/>
            <person name="Tsui S."/>
        </authorList>
    </citation>
    <scope>NUCLEOTIDE SEQUENCE</scope>
    <source>
        <strain evidence="1">Derf</strain>
        <tissue evidence="1">Whole organism</tissue>
    </source>
</reference>
<protein>
    <submittedName>
        <fullName evidence="1">Uncharacterized protein</fullName>
    </submittedName>
</protein>
<dbReference type="Proteomes" id="UP000790347">
    <property type="component" value="Unassembled WGS sequence"/>
</dbReference>
<proteinExistence type="predicted"/>
<reference evidence="1" key="1">
    <citation type="submission" date="2013-05" db="EMBL/GenBank/DDBJ databases">
        <authorList>
            <person name="Yim A.K.Y."/>
            <person name="Chan T.F."/>
            <person name="Ji K.M."/>
            <person name="Liu X.Y."/>
            <person name="Zhou J.W."/>
            <person name="Li R.Q."/>
            <person name="Yang K.Y."/>
            <person name="Li J."/>
            <person name="Li M."/>
            <person name="Law P.T.W."/>
            <person name="Wu Y.L."/>
            <person name="Cai Z.L."/>
            <person name="Qin H."/>
            <person name="Bao Y."/>
            <person name="Leung R.K.K."/>
            <person name="Ng P.K.S."/>
            <person name="Zou J."/>
            <person name="Zhong X.J."/>
            <person name="Ran P.X."/>
            <person name="Zhong N.S."/>
            <person name="Liu Z.G."/>
            <person name="Tsui S.K.W."/>
        </authorList>
    </citation>
    <scope>NUCLEOTIDE SEQUENCE</scope>
    <source>
        <strain evidence="1">Derf</strain>
        <tissue evidence="1">Whole organism</tissue>
    </source>
</reference>
<dbReference type="AlphaFoldDB" id="A0A922I6F4"/>
<sequence length="122" mass="14520">MCAKRFWTKIPNFKRKPSYVYLYSDDEDSEINPSNEKNHVLDADIDDAIVNNIFETIFPEKGSNKDDEIKVMDKIFDEEFIEKILNDKRQLNIKHLMTKYNSDKQSIGLNTRARRRKSKLNF</sequence>
<gene>
    <name evidence="1" type="ORF">DERF_004585</name>
</gene>
<name>A0A922I6F4_DERFA</name>
<keyword evidence="2" id="KW-1185">Reference proteome</keyword>
<accession>A0A922I6F4</accession>
<organism evidence="1 2">
    <name type="scientific">Dermatophagoides farinae</name>
    <name type="common">American house dust mite</name>
    <dbReference type="NCBI Taxonomy" id="6954"/>
    <lineage>
        <taxon>Eukaryota</taxon>
        <taxon>Metazoa</taxon>
        <taxon>Ecdysozoa</taxon>
        <taxon>Arthropoda</taxon>
        <taxon>Chelicerata</taxon>
        <taxon>Arachnida</taxon>
        <taxon>Acari</taxon>
        <taxon>Acariformes</taxon>
        <taxon>Sarcoptiformes</taxon>
        <taxon>Astigmata</taxon>
        <taxon>Psoroptidia</taxon>
        <taxon>Analgoidea</taxon>
        <taxon>Pyroglyphidae</taxon>
        <taxon>Dermatophagoidinae</taxon>
        <taxon>Dermatophagoides</taxon>
    </lineage>
</organism>
<dbReference type="EMBL" id="ASGP02000002">
    <property type="protein sequence ID" value="KAH9520904.1"/>
    <property type="molecule type" value="Genomic_DNA"/>
</dbReference>
<evidence type="ECO:0000313" key="2">
    <source>
        <dbReference type="Proteomes" id="UP000790347"/>
    </source>
</evidence>